<sequence>MAFQWGKFKYLLVLATVFFILLILMEDKHEEHTDSNVTEENSYTKKLNRLRKSVGASPVQYVAVAELTVPLSFSQDYIKGLINQMTVPISLQNSTDIIDINITAVCHQTQTGQQCICQNQYVWANNICLTYPACNYLYAGACDCISAKPTGQMCIPRSGKINCSNSCNDSDLKKIMLIHALFFTELPTFTFTIRIDVNADATLINLYKSYLHNSVYAPYPLSTIMEVSKVDLTTECQLNSGGYQCKCGDQYSWPCDTCFSYGYCDNITNATCGCINGFPKDGQFCQPRTELTTPFNCLHFFPVIRRTISMTINEEFNSALTDKTSEKYNLYSKIIKSSVNSVYENTLTSYKPNSVEIIQFRPGSVIADFQIATSSKTLNFSKANENLASTLTDQKILVSADSFAETVDNGIYKERIYPGKNMNLTCNTPDPSITEITWSKNGQNIKVDGVKYQIKDKNLTVTNTNDNDNGKYACKVTFNSIPYINFQTRSIEPAPRLTTTDSIILKCTDTPINLKCCAHSSYNVLWSPKPANEQLVTAQSTNCSTFTYNVSLVDCSNSDKTFTCEARDDADTIYESKSFTITLTSKKDFPCFSTQYGAGQLDERKAVACDGNSVGNKTVQCTNSDWKTVEDNCVLRVLQGLVDQAVNLQAEDVPTFIKEVLNTTTNNAGEIRNSTANIVAVVSLLNSTAIVSQSFKVDQSIMETFLKTVDVIGSVSANQTWLKLNTRNTTQQTSSLLLKSTEEMGKALTNENFSITTDIIQLNRTSTNGSFSGINSTTQIVIPDITANTSITTIVFSSFSTVMPARNITYNGSQEKTSINADVVAVIVNKTIQNISFTFNTKNKSLLNPQCVFWNFSLLDGIGGWDSTGCELKTDVNSTDQVTCECNHTTSFSILMSTFPVDNIILDYITYIGVGISIICLILSLIIEGIIWKSMTRNDTSYMRHVSIVNIALSLLIADVCFLIGAGIVEKGELAPVGPCSTATFFMHFFYLALFFWMLLSALLLLYRTVVVFAGMSKTKMMIIAFTVGYGAPLFIAVITVAATAGQQGYIVERNACWLNWDKTRAFLAFVIPALTIVVINLVVLIVVLWKMLRRGVGATTQPDEKHTIVVIARCVAILTPLFGLTWGFGIGTMVSGLLGIHIVFAILNSLQGFFILVFAILLDIKIREELAGKLRIRNLSSNRTRTTSAGPSSSSGTGFMEMFRRRNIYHVADNSRFTADSSQNSYSFINT</sequence>
<keyword evidence="6" id="KW-1015">Disulfide bond</keyword>
<dbReference type="InterPro" id="IPR036179">
    <property type="entry name" value="Ig-like_dom_sf"/>
</dbReference>
<dbReference type="PANTHER" id="PTHR45813">
    <property type="entry name" value="IG-LIKE DOMAIN-CONTAINING PROTEIN"/>
    <property type="match status" value="1"/>
</dbReference>
<dbReference type="Proteomes" id="UP000752171">
    <property type="component" value="Unassembled WGS sequence"/>
</dbReference>
<feature type="transmembrane region" description="Helical" evidence="9">
    <location>
        <begin position="1141"/>
        <end position="1163"/>
    </location>
</feature>
<evidence type="ECO:0000256" key="10">
    <source>
        <dbReference type="SAM" id="SignalP"/>
    </source>
</evidence>
<evidence type="ECO:0000259" key="11">
    <source>
        <dbReference type="PROSITE" id="PS50024"/>
    </source>
</evidence>
<evidence type="ECO:0000256" key="4">
    <source>
        <dbReference type="ARBA" id="ARBA00022989"/>
    </source>
</evidence>
<name>A0A8T2MGA7_ASTMX</name>
<evidence type="ECO:0000256" key="5">
    <source>
        <dbReference type="ARBA" id="ARBA00023136"/>
    </source>
</evidence>
<feature type="transmembrane region" description="Helical" evidence="9">
    <location>
        <begin position="908"/>
        <end position="927"/>
    </location>
</feature>
<dbReference type="SUPFAM" id="SSF48726">
    <property type="entry name" value="Immunoglobulin"/>
    <property type="match status" value="1"/>
</dbReference>
<feature type="domain" description="G-protein coupled receptors family 2 profile 2" evidence="13">
    <location>
        <begin position="906"/>
        <end position="1164"/>
    </location>
</feature>
<dbReference type="EMBL" id="JAICCE010000001">
    <property type="protein sequence ID" value="KAG9282630.1"/>
    <property type="molecule type" value="Genomic_DNA"/>
</dbReference>
<evidence type="ECO:0000256" key="9">
    <source>
        <dbReference type="SAM" id="Phobius"/>
    </source>
</evidence>
<keyword evidence="7" id="KW-0325">Glycoprotein</keyword>
<feature type="transmembrane region" description="Helical" evidence="9">
    <location>
        <begin position="1111"/>
        <end position="1135"/>
    </location>
</feature>
<keyword evidence="15" id="KW-0675">Receptor</keyword>
<comment type="caution">
    <text evidence="15">The sequence shown here is derived from an EMBL/GenBank/DDBJ whole genome shotgun (WGS) entry which is preliminary data.</text>
</comment>
<feature type="domain" description="SEA" evidence="11">
    <location>
        <begin position="300"/>
        <end position="418"/>
    </location>
</feature>
<dbReference type="InterPro" id="IPR017981">
    <property type="entry name" value="GPCR_2-like_7TM"/>
</dbReference>
<dbReference type="InterPro" id="IPR007110">
    <property type="entry name" value="Ig-like_dom"/>
</dbReference>
<dbReference type="InterPro" id="IPR036364">
    <property type="entry name" value="SEA_dom_sf"/>
</dbReference>
<dbReference type="Pfam" id="PF01825">
    <property type="entry name" value="GPS"/>
    <property type="match status" value="1"/>
</dbReference>
<dbReference type="PROSITE" id="PS50835">
    <property type="entry name" value="IG_LIKE"/>
    <property type="match status" value="2"/>
</dbReference>
<dbReference type="SUPFAM" id="SSF82671">
    <property type="entry name" value="SEA domain"/>
    <property type="match status" value="1"/>
</dbReference>
<protein>
    <submittedName>
        <fullName evidence="15">Adhesion G protein-coupled receptor F5-like</fullName>
    </submittedName>
</protein>
<reference evidence="15 16" key="1">
    <citation type="submission" date="2021-07" db="EMBL/GenBank/DDBJ databases">
        <authorList>
            <person name="Imarazene B."/>
            <person name="Zahm M."/>
            <person name="Klopp C."/>
            <person name="Cabau C."/>
            <person name="Beille S."/>
            <person name="Jouanno E."/>
            <person name="Castinel A."/>
            <person name="Lluch J."/>
            <person name="Gil L."/>
            <person name="Kuchtly C."/>
            <person name="Lopez Roques C."/>
            <person name="Donnadieu C."/>
            <person name="Parrinello H."/>
            <person name="Journot L."/>
            <person name="Du K."/>
            <person name="Schartl M."/>
            <person name="Retaux S."/>
            <person name="Guiguen Y."/>
        </authorList>
    </citation>
    <scope>NUCLEOTIDE SEQUENCE [LARGE SCALE GENOMIC DNA]</scope>
    <source>
        <strain evidence="15">Pach_M1</strain>
        <tissue evidence="15">Testis</tissue>
    </source>
</reference>
<dbReference type="Gene3D" id="3.30.70.960">
    <property type="entry name" value="SEA domain"/>
    <property type="match status" value="1"/>
</dbReference>
<dbReference type="Gene3D" id="1.20.1070.10">
    <property type="entry name" value="Rhodopsin 7-helix transmembrane proteins"/>
    <property type="match status" value="1"/>
</dbReference>
<keyword evidence="8" id="KW-0393">Immunoglobulin domain</keyword>
<dbReference type="Gene3D" id="2.60.40.10">
    <property type="entry name" value="Immunoglobulins"/>
    <property type="match status" value="1"/>
</dbReference>
<dbReference type="GO" id="GO:0004930">
    <property type="term" value="F:G protein-coupled receptor activity"/>
    <property type="evidence" value="ECO:0007669"/>
    <property type="project" value="InterPro"/>
</dbReference>
<keyword evidence="3 9" id="KW-0812">Transmembrane</keyword>
<dbReference type="Pfam" id="PF00047">
    <property type="entry name" value="ig"/>
    <property type="match status" value="1"/>
</dbReference>
<dbReference type="Pfam" id="PF25387">
    <property type="entry name" value="ADGRF3_N"/>
    <property type="match status" value="2"/>
</dbReference>
<evidence type="ECO:0000256" key="3">
    <source>
        <dbReference type="ARBA" id="ARBA00022692"/>
    </source>
</evidence>
<evidence type="ECO:0000256" key="2">
    <source>
        <dbReference type="ARBA" id="ARBA00007343"/>
    </source>
</evidence>
<gene>
    <name evidence="15" type="primary">ADGRF5</name>
    <name evidence="15" type="ORF">AMEX_G1313</name>
</gene>
<dbReference type="Gene3D" id="2.60.220.50">
    <property type="match status" value="1"/>
</dbReference>
<dbReference type="AlphaFoldDB" id="A0A8T2MGA7"/>
<keyword evidence="5 9" id="KW-0472">Membrane</keyword>
<dbReference type="InterPro" id="IPR000832">
    <property type="entry name" value="GPCR_2_secretin-like"/>
</dbReference>
<evidence type="ECO:0000256" key="7">
    <source>
        <dbReference type="ARBA" id="ARBA00023180"/>
    </source>
</evidence>
<dbReference type="PANTHER" id="PTHR45813:SF4">
    <property type="entry name" value="ADHESION G PROTEIN-COUPLED RECEPTOR F5"/>
    <property type="match status" value="1"/>
</dbReference>
<dbReference type="InterPro" id="IPR057400">
    <property type="entry name" value="ADGRF3/5_N"/>
</dbReference>
<dbReference type="PROSITE" id="PS50221">
    <property type="entry name" value="GAIN_B"/>
    <property type="match status" value="1"/>
</dbReference>
<comment type="similarity">
    <text evidence="2">Belongs to the G-protein coupled receptor 2 family. Adhesion G-protein coupled receptor (ADGR) subfamily.</text>
</comment>
<dbReference type="Pfam" id="PF01390">
    <property type="entry name" value="SEA"/>
    <property type="match status" value="1"/>
</dbReference>
<dbReference type="GO" id="GO:0016020">
    <property type="term" value="C:membrane"/>
    <property type="evidence" value="ECO:0007669"/>
    <property type="project" value="UniProtKB-SubCell"/>
</dbReference>
<evidence type="ECO:0000259" key="13">
    <source>
        <dbReference type="PROSITE" id="PS50261"/>
    </source>
</evidence>
<evidence type="ECO:0000256" key="8">
    <source>
        <dbReference type="ARBA" id="ARBA00023319"/>
    </source>
</evidence>
<evidence type="ECO:0000313" key="15">
    <source>
        <dbReference type="EMBL" id="KAG9282630.1"/>
    </source>
</evidence>
<feature type="transmembrane region" description="Helical" evidence="9">
    <location>
        <begin position="1022"/>
        <end position="1046"/>
    </location>
</feature>
<dbReference type="PROSITE" id="PS50261">
    <property type="entry name" value="G_PROTEIN_RECEP_F2_4"/>
    <property type="match status" value="1"/>
</dbReference>
<dbReference type="SMART" id="SM00303">
    <property type="entry name" value="GPS"/>
    <property type="match status" value="1"/>
</dbReference>
<dbReference type="PRINTS" id="PR00249">
    <property type="entry name" value="GPCRSECRETIN"/>
</dbReference>
<dbReference type="Pfam" id="PF00002">
    <property type="entry name" value="7tm_2"/>
    <property type="match status" value="1"/>
</dbReference>
<evidence type="ECO:0000313" key="16">
    <source>
        <dbReference type="Proteomes" id="UP000752171"/>
    </source>
</evidence>
<feature type="transmembrane region" description="Helical" evidence="9">
    <location>
        <begin position="1066"/>
        <end position="1090"/>
    </location>
</feature>
<keyword evidence="4 9" id="KW-1133">Transmembrane helix</keyword>
<dbReference type="InterPro" id="IPR000203">
    <property type="entry name" value="GPS"/>
</dbReference>
<feature type="signal peptide" evidence="10">
    <location>
        <begin position="1"/>
        <end position="30"/>
    </location>
</feature>
<evidence type="ECO:0000256" key="1">
    <source>
        <dbReference type="ARBA" id="ARBA00004141"/>
    </source>
</evidence>
<evidence type="ECO:0000259" key="14">
    <source>
        <dbReference type="PROSITE" id="PS50835"/>
    </source>
</evidence>
<dbReference type="InterPro" id="IPR000082">
    <property type="entry name" value="SEA_dom"/>
</dbReference>
<feature type="domain" description="Ig-like" evidence="14">
    <location>
        <begin position="482"/>
        <end position="580"/>
    </location>
</feature>
<feature type="transmembrane region" description="Helical" evidence="9">
    <location>
        <begin position="989"/>
        <end position="1010"/>
    </location>
</feature>
<dbReference type="FunFam" id="1.20.1070.10:FF:000058">
    <property type="entry name" value="Adhesion G protein-coupled receptor F5"/>
    <property type="match status" value="1"/>
</dbReference>
<keyword evidence="10" id="KW-0732">Signal</keyword>
<accession>A0A8T2MGA7</accession>
<feature type="transmembrane region" description="Helical" evidence="9">
    <location>
        <begin position="948"/>
        <end position="969"/>
    </location>
</feature>
<dbReference type="InterPro" id="IPR013783">
    <property type="entry name" value="Ig-like_fold"/>
</dbReference>
<proteinExistence type="inferred from homology"/>
<feature type="domain" description="Ig-like" evidence="14">
    <location>
        <begin position="401"/>
        <end position="477"/>
    </location>
</feature>
<feature type="chain" id="PRO_5035767509" evidence="10">
    <location>
        <begin position="31"/>
        <end position="1232"/>
    </location>
</feature>
<dbReference type="InterPro" id="IPR046338">
    <property type="entry name" value="GAIN_dom_sf"/>
</dbReference>
<dbReference type="GO" id="GO:0007166">
    <property type="term" value="P:cell surface receptor signaling pathway"/>
    <property type="evidence" value="ECO:0007669"/>
    <property type="project" value="InterPro"/>
</dbReference>
<feature type="domain" description="GAIN-B" evidence="12">
    <location>
        <begin position="751"/>
        <end position="902"/>
    </location>
</feature>
<dbReference type="PROSITE" id="PS50024">
    <property type="entry name" value="SEA"/>
    <property type="match status" value="1"/>
</dbReference>
<dbReference type="InterPro" id="IPR013151">
    <property type="entry name" value="Immunoglobulin_dom"/>
</dbReference>
<dbReference type="InterPro" id="IPR051587">
    <property type="entry name" value="Adhesion_GPCR"/>
</dbReference>
<dbReference type="GO" id="GO:0007189">
    <property type="term" value="P:adenylate cyclase-activating G protein-coupled receptor signaling pathway"/>
    <property type="evidence" value="ECO:0007669"/>
    <property type="project" value="TreeGrafter"/>
</dbReference>
<comment type="subcellular location">
    <subcellularLocation>
        <location evidence="1">Membrane</location>
        <topology evidence="1">Multi-pass membrane protein</topology>
    </subcellularLocation>
</comment>
<organism evidence="15 16">
    <name type="scientific">Astyanax mexicanus</name>
    <name type="common">Blind cave fish</name>
    <name type="synonym">Astyanax fasciatus mexicanus</name>
    <dbReference type="NCBI Taxonomy" id="7994"/>
    <lineage>
        <taxon>Eukaryota</taxon>
        <taxon>Metazoa</taxon>
        <taxon>Chordata</taxon>
        <taxon>Craniata</taxon>
        <taxon>Vertebrata</taxon>
        <taxon>Euteleostomi</taxon>
        <taxon>Actinopterygii</taxon>
        <taxon>Neopterygii</taxon>
        <taxon>Teleostei</taxon>
        <taxon>Ostariophysi</taxon>
        <taxon>Characiformes</taxon>
        <taxon>Characoidei</taxon>
        <taxon>Acestrorhamphidae</taxon>
        <taxon>Acestrorhamphinae</taxon>
        <taxon>Astyanax</taxon>
    </lineage>
</organism>
<evidence type="ECO:0000259" key="12">
    <source>
        <dbReference type="PROSITE" id="PS50221"/>
    </source>
</evidence>
<evidence type="ECO:0000256" key="6">
    <source>
        <dbReference type="ARBA" id="ARBA00023157"/>
    </source>
</evidence>
<dbReference type="InterPro" id="IPR057244">
    <property type="entry name" value="GAIN_B"/>
</dbReference>